<evidence type="ECO:0000313" key="3">
    <source>
        <dbReference type="Proteomes" id="UP000238304"/>
    </source>
</evidence>
<keyword evidence="3" id="KW-1185">Reference proteome</keyword>
<dbReference type="CDD" id="cd01825">
    <property type="entry name" value="SGNH_hydrolase_peri1"/>
    <property type="match status" value="1"/>
</dbReference>
<name>A0ABN5IK35_9BACE</name>
<dbReference type="PANTHER" id="PTHR30383:SF29">
    <property type="entry name" value="SGNH HYDROLASE-TYPE ESTERASE DOMAIN-CONTAINING PROTEIN"/>
    <property type="match status" value="1"/>
</dbReference>
<dbReference type="Proteomes" id="UP000238304">
    <property type="component" value="Chromosome"/>
</dbReference>
<dbReference type="PANTHER" id="PTHR30383">
    <property type="entry name" value="THIOESTERASE 1/PROTEASE 1/LYSOPHOSPHOLIPASE L1"/>
    <property type="match status" value="1"/>
</dbReference>
<dbReference type="InterPro" id="IPR013830">
    <property type="entry name" value="SGNH_hydro"/>
</dbReference>
<dbReference type="InterPro" id="IPR036514">
    <property type="entry name" value="SGNH_hydro_sf"/>
</dbReference>
<dbReference type="EMBL" id="CP027231">
    <property type="protein sequence ID" value="AVM53267.1"/>
    <property type="molecule type" value="Genomic_DNA"/>
</dbReference>
<dbReference type="Pfam" id="PF13472">
    <property type="entry name" value="Lipase_GDSL_2"/>
    <property type="match status" value="1"/>
</dbReference>
<evidence type="ECO:0000259" key="1">
    <source>
        <dbReference type="Pfam" id="PF13472"/>
    </source>
</evidence>
<dbReference type="Gene3D" id="3.40.50.1110">
    <property type="entry name" value="SGNH hydrolase"/>
    <property type="match status" value="1"/>
</dbReference>
<reference evidence="2 3" key="1">
    <citation type="submission" date="2018-02" db="EMBL/GenBank/DDBJ databases">
        <authorList>
            <person name="Holder M.E."/>
            <person name="Ajami N.J."/>
            <person name="Petrosino J.F."/>
        </authorList>
    </citation>
    <scope>NUCLEOTIDE SEQUENCE [LARGE SCALE GENOMIC DNA]</scope>
    <source>
        <strain evidence="2 3">ATCC 33285</strain>
    </source>
</reference>
<dbReference type="SUPFAM" id="SSF52266">
    <property type="entry name" value="SGNH hydrolase"/>
    <property type="match status" value="1"/>
</dbReference>
<evidence type="ECO:0000313" key="2">
    <source>
        <dbReference type="EMBL" id="AVM53267.1"/>
    </source>
</evidence>
<accession>A0ABN5IK35</accession>
<protein>
    <submittedName>
        <fullName evidence="2">Lipase</fullName>
    </submittedName>
</protein>
<organism evidence="2 3">
    <name type="scientific">Bacteroides zoogleoformans</name>
    <dbReference type="NCBI Taxonomy" id="28119"/>
    <lineage>
        <taxon>Bacteria</taxon>
        <taxon>Pseudomonadati</taxon>
        <taxon>Bacteroidota</taxon>
        <taxon>Bacteroidia</taxon>
        <taxon>Bacteroidales</taxon>
        <taxon>Bacteroidaceae</taxon>
        <taxon>Bacteroides</taxon>
    </lineage>
</organism>
<gene>
    <name evidence="2" type="ORF">C4H11_10290</name>
</gene>
<dbReference type="InterPro" id="IPR051532">
    <property type="entry name" value="Ester_Hydrolysis_Enzymes"/>
</dbReference>
<proteinExistence type="predicted"/>
<dbReference type="RefSeq" id="WP_106041764.1">
    <property type="nucleotide sequence ID" value="NZ_CP027231.1"/>
</dbReference>
<feature type="domain" description="SGNH hydrolase-type esterase" evidence="1">
    <location>
        <begin position="129"/>
        <end position="305"/>
    </location>
</feature>
<sequence>MRHLFTEKNNMTGGVPMNWSREDKLRNINRLAVCSLALLCLTLSCRLHAQDGLPSRPLPDRVTAGAVFVDNKRPADTVSIPEEVIPEAFRQLKENDLNDSLGILHPFWEKLRLTRLGISTDTLRILHVGDSHVRGHVFPQTAGQLMRQTFRQISYVDMGINGATCVTFARADRIAEIASLNPDLLILSFGTNESHSRGYVSLSHYRQMDDLVRMLRDSLPEVPMLMTTPPGSYESFGRRRRRTYKVNPRTAVAVRTIRRYADENGLAVWDMYGILGGVRRACLNWQEAGLMRPDHVHYMPEGYQLQGRLFYQALLKAYNDYVEY</sequence>